<keyword evidence="2" id="KW-1185">Reference proteome</keyword>
<reference evidence="1 2" key="1">
    <citation type="submission" date="2018-06" db="EMBL/GenBank/DDBJ databases">
        <title>Comparative genomics reveals the genomic features of Rhizophagus irregularis, R. cerebriforme, R. diaphanum and Gigaspora rosea, and their symbiotic lifestyle signature.</title>
        <authorList>
            <person name="Morin E."/>
            <person name="San Clemente H."/>
            <person name="Chen E.C.H."/>
            <person name="De La Providencia I."/>
            <person name="Hainaut M."/>
            <person name="Kuo A."/>
            <person name="Kohler A."/>
            <person name="Murat C."/>
            <person name="Tang N."/>
            <person name="Roy S."/>
            <person name="Loubradou J."/>
            <person name="Henrissat B."/>
            <person name="Grigoriev I.V."/>
            <person name="Corradi N."/>
            <person name="Roux C."/>
            <person name="Martin F.M."/>
        </authorList>
    </citation>
    <scope>NUCLEOTIDE SEQUENCE [LARGE SCALE GENOMIC DNA]</scope>
    <source>
        <strain evidence="1 2">DAOM 227022</strain>
    </source>
</reference>
<gene>
    <name evidence="1" type="ORF">C1645_740713</name>
</gene>
<comment type="caution">
    <text evidence="1">The sequence shown here is derived from an EMBL/GenBank/DDBJ whole genome shotgun (WGS) entry which is preliminary data.</text>
</comment>
<evidence type="ECO:0000313" key="1">
    <source>
        <dbReference type="EMBL" id="RIA86638.1"/>
    </source>
</evidence>
<dbReference type="EMBL" id="QKYT01000353">
    <property type="protein sequence ID" value="RIA86638.1"/>
    <property type="molecule type" value="Genomic_DNA"/>
</dbReference>
<organism evidence="1 2">
    <name type="scientific">Glomus cerebriforme</name>
    <dbReference type="NCBI Taxonomy" id="658196"/>
    <lineage>
        <taxon>Eukaryota</taxon>
        <taxon>Fungi</taxon>
        <taxon>Fungi incertae sedis</taxon>
        <taxon>Mucoromycota</taxon>
        <taxon>Glomeromycotina</taxon>
        <taxon>Glomeromycetes</taxon>
        <taxon>Glomerales</taxon>
        <taxon>Glomeraceae</taxon>
        <taxon>Glomus</taxon>
    </lineage>
</organism>
<evidence type="ECO:0000313" key="2">
    <source>
        <dbReference type="Proteomes" id="UP000265703"/>
    </source>
</evidence>
<name>A0A397SKT8_9GLOM</name>
<proteinExistence type="predicted"/>
<dbReference type="OrthoDB" id="2414517at2759"/>
<sequence length="130" mass="14996">MDRPVDFTIDLLQSAKTVGVTKVKGKDFYKSIAQNAAQFELALSNYKRKASEMEEGDVFTGKTFGIITDVKKWYFMKCSLDNERKPSFKLSKLVVVVYGTESTKGNVERVLGILHGYWRRYKNWILVKKE</sequence>
<accession>A0A397SKT8</accession>
<dbReference type="Proteomes" id="UP000265703">
    <property type="component" value="Unassembled WGS sequence"/>
</dbReference>
<dbReference type="AlphaFoldDB" id="A0A397SKT8"/>
<protein>
    <submittedName>
        <fullName evidence="1">Uncharacterized protein</fullName>
    </submittedName>
</protein>